<feature type="region of interest" description="Disordered" evidence="1">
    <location>
        <begin position="73"/>
        <end position="97"/>
    </location>
</feature>
<accession>A0A6H1ZYA5</accession>
<name>A0A6H1ZYA5_9ZZZZ</name>
<proteinExistence type="predicted"/>
<feature type="compositionally biased region" description="Basic and acidic residues" evidence="1">
    <location>
        <begin position="79"/>
        <end position="97"/>
    </location>
</feature>
<gene>
    <name evidence="2" type="ORF">TM448A02752_0005</name>
</gene>
<evidence type="ECO:0000256" key="1">
    <source>
        <dbReference type="SAM" id="MobiDB-lite"/>
    </source>
</evidence>
<organism evidence="2">
    <name type="scientific">viral metagenome</name>
    <dbReference type="NCBI Taxonomy" id="1070528"/>
    <lineage>
        <taxon>unclassified sequences</taxon>
        <taxon>metagenomes</taxon>
        <taxon>organismal metagenomes</taxon>
    </lineage>
</organism>
<protein>
    <submittedName>
        <fullName evidence="2">Uncharacterized protein</fullName>
    </submittedName>
</protein>
<reference evidence="2" key="1">
    <citation type="submission" date="2020-03" db="EMBL/GenBank/DDBJ databases">
        <title>The deep terrestrial virosphere.</title>
        <authorList>
            <person name="Holmfeldt K."/>
            <person name="Nilsson E."/>
            <person name="Simone D."/>
            <person name="Lopez-Fernandez M."/>
            <person name="Wu X."/>
            <person name="de Brujin I."/>
            <person name="Lundin D."/>
            <person name="Andersson A."/>
            <person name="Bertilsson S."/>
            <person name="Dopson M."/>
        </authorList>
    </citation>
    <scope>NUCLEOTIDE SEQUENCE</scope>
    <source>
        <strain evidence="2">TM448A02752</strain>
    </source>
</reference>
<dbReference type="AlphaFoldDB" id="A0A6H1ZYA5"/>
<dbReference type="EMBL" id="MT144344">
    <property type="protein sequence ID" value="QJA52488.1"/>
    <property type="molecule type" value="Genomic_DNA"/>
</dbReference>
<sequence>MKSNKPKSVDEVFSVMKDYCQKKKYLFSDVQLRFLAENCFLYFESRGWANIKYWPSLAMRWILNEKGKFNKQTTNYNKPKADKSKSVRDKIMEQENE</sequence>
<evidence type="ECO:0000313" key="2">
    <source>
        <dbReference type="EMBL" id="QJA52488.1"/>
    </source>
</evidence>